<keyword evidence="4" id="KW-0046">Antibiotic resistance</keyword>
<evidence type="ECO:0000256" key="4">
    <source>
        <dbReference type="RuleBase" id="RU365031"/>
    </source>
</evidence>
<gene>
    <name evidence="5" type="ORF">HDA39_000583</name>
</gene>
<accession>A0A7W9MRS9</accession>
<evidence type="ECO:0000256" key="1">
    <source>
        <dbReference type="ARBA" id="ARBA00006383"/>
    </source>
</evidence>
<dbReference type="GO" id="GO:0046677">
    <property type="term" value="P:response to antibiotic"/>
    <property type="evidence" value="ECO:0007669"/>
    <property type="project" value="UniProtKB-KW"/>
</dbReference>
<dbReference type="AlphaFoldDB" id="A0A7W9MRS9"/>
<evidence type="ECO:0000313" key="5">
    <source>
        <dbReference type="EMBL" id="MBB5833849.1"/>
    </source>
</evidence>
<sequence>MAFPGADLLDDVEFAPVTRGQIARGVAAAGIGAGDVLMVHVRLSALGWVVGGIDTVVRALRDAVGAEGTLVAFCGWDDSPYHVAFWPRRWQTAYDELPGFDPAVSSSRRDFGGFPERLRTWPGAIRSPHPEVSFAALGARAGELIADVEDPWGPDGTLGRLTTLGGKVLLLGAPLKTLTLCHHAEAIAAVEGKRYHSYRMPVRTSEGDVWRDYTTLDTFYGALPYDVESAVGNLARQAVAAGAGVQGRVGAAEIWTFDARRAVRAVREWIEERF</sequence>
<dbReference type="InterPro" id="IPR028345">
    <property type="entry name" value="Antibiotic_NAT-like"/>
</dbReference>
<dbReference type="PANTHER" id="PTHR11104">
    <property type="entry name" value="AMINOGLYCOSIDE N3-ACETYLTRANSFERASE"/>
    <property type="match status" value="1"/>
</dbReference>
<dbReference type="Pfam" id="PF02522">
    <property type="entry name" value="Antibiotic_NAT"/>
    <property type="match status" value="1"/>
</dbReference>
<dbReference type="InterPro" id="IPR003679">
    <property type="entry name" value="Amioglycoside_AcTrfase"/>
</dbReference>
<evidence type="ECO:0000313" key="6">
    <source>
        <dbReference type="Proteomes" id="UP000549971"/>
    </source>
</evidence>
<dbReference type="SUPFAM" id="SSF110710">
    <property type="entry name" value="TTHA0583/YokD-like"/>
    <property type="match status" value="1"/>
</dbReference>
<dbReference type="Proteomes" id="UP000549971">
    <property type="component" value="Unassembled WGS sequence"/>
</dbReference>
<dbReference type="PANTHER" id="PTHR11104:SF0">
    <property type="entry name" value="SPBETA PROPHAGE-DERIVED AMINOGLYCOSIDE N(3')-ACETYLTRANSFERASE-LIKE PROTEIN YOKD"/>
    <property type="match status" value="1"/>
</dbReference>
<keyword evidence="6" id="KW-1185">Reference proteome</keyword>
<name>A0A7W9MRS9_9ACTN</name>
<keyword evidence="3 4" id="KW-0012">Acyltransferase</keyword>
<proteinExistence type="inferred from homology"/>
<evidence type="ECO:0000256" key="3">
    <source>
        <dbReference type="ARBA" id="ARBA00023315"/>
    </source>
</evidence>
<reference evidence="5 6" key="1">
    <citation type="submission" date="2020-08" db="EMBL/GenBank/DDBJ databases">
        <title>Sequencing the genomes of 1000 actinobacteria strains.</title>
        <authorList>
            <person name="Klenk H.-P."/>
        </authorList>
    </citation>
    <scope>NUCLEOTIDE SEQUENCE [LARGE SCALE GENOMIC DNA]</scope>
    <source>
        <strain evidence="5 6">DSM 28967</strain>
    </source>
</reference>
<dbReference type="GO" id="GO:0046353">
    <property type="term" value="F:aminoglycoside 3-N-acetyltransferase activity"/>
    <property type="evidence" value="ECO:0007669"/>
    <property type="project" value="UniProtKB-EC"/>
</dbReference>
<comment type="catalytic activity">
    <reaction evidence="4">
        <text>a 2-deoxystreptamine antibiotic + acetyl-CoA = an N(3)-acetyl-2-deoxystreptamine antibiotic + CoA + H(+)</text>
        <dbReference type="Rhea" id="RHEA:12665"/>
        <dbReference type="ChEBI" id="CHEBI:15378"/>
        <dbReference type="ChEBI" id="CHEBI:57287"/>
        <dbReference type="ChEBI" id="CHEBI:57288"/>
        <dbReference type="ChEBI" id="CHEBI:57921"/>
        <dbReference type="ChEBI" id="CHEBI:77452"/>
        <dbReference type="EC" id="2.3.1.81"/>
    </reaction>
</comment>
<dbReference type="NCBIfam" id="NF033082">
    <property type="entry name" value="AAC_3"/>
    <property type="match status" value="1"/>
</dbReference>
<comment type="caution">
    <text evidence="5">The sequence shown here is derived from an EMBL/GenBank/DDBJ whole genome shotgun (WGS) entry which is preliminary data.</text>
</comment>
<dbReference type="EC" id="2.3.1.-" evidence="4"/>
<keyword evidence="2 4" id="KW-0808">Transferase</keyword>
<dbReference type="EMBL" id="JACHMY010000001">
    <property type="protein sequence ID" value="MBB5833849.1"/>
    <property type="molecule type" value="Genomic_DNA"/>
</dbReference>
<protein>
    <recommendedName>
        <fullName evidence="4">Aminoglycoside N(3)-acetyltransferase</fullName>
        <ecNumber evidence="4">2.3.1.-</ecNumber>
    </recommendedName>
</protein>
<comment type="similarity">
    <text evidence="1 4">Belongs to the antibiotic N-acetyltransferase family.</text>
</comment>
<evidence type="ECO:0000256" key="2">
    <source>
        <dbReference type="ARBA" id="ARBA00022679"/>
    </source>
</evidence>
<organism evidence="5 6">
    <name type="scientific">Kribbella italica</name>
    <dbReference type="NCBI Taxonomy" id="1540520"/>
    <lineage>
        <taxon>Bacteria</taxon>
        <taxon>Bacillati</taxon>
        <taxon>Actinomycetota</taxon>
        <taxon>Actinomycetes</taxon>
        <taxon>Propionibacteriales</taxon>
        <taxon>Kribbellaceae</taxon>
        <taxon>Kribbella</taxon>
    </lineage>
</organism>